<reference evidence="5" key="2">
    <citation type="submission" date="2021-12" db="EMBL/GenBank/DDBJ databases">
        <title>Resequencing data analysis of finger millet.</title>
        <authorList>
            <person name="Hatakeyama M."/>
            <person name="Aluri S."/>
            <person name="Balachadran M.T."/>
            <person name="Sivarajan S.R."/>
            <person name="Poveda L."/>
            <person name="Shimizu-Inatsugi R."/>
            <person name="Schlapbach R."/>
            <person name="Sreeman S.M."/>
            <person name="Shimizu K.K."/>
        </authorList>
    </citation>
    <scope>NUCLEOTIDE SEQUENCE</scope>
</reference>
<dbReference type="InterPro" id="IPR018200">
    <property type="entry name" value="USP_CS"/>
</dbReference>
<dbReference type="InterPro" id="IPR038765">
    <property type="entry name" value="Papain-like_cys_pep_sf"/>
</dbReference>
<feature type="domain" description="USP" evidence="3">
    <location>
        <begin position="239"/>
        <end position="566"/>
    </location>
</feature>
<evidence type="ECO:0008006" key="7">
    <source>
        <dbReference type="Google" id="ProtNLM"/>
    </source>
</evidence>
<dbReference type="EMBL" id="BQKI01000078">
    <property type="protein sequence ID" value="GJN25107.1"/>
    <property type="molecule type" value="Genomic_DNA"/>
</dbReference>
<dbReference type="InterPro" id="IPR035927">
    <property type="entry name" value="DUSP-like_sf"/>
</dbReference>
<evidence type="ECO:0000313" key="6">
    <source>
        <dbReference type="Proteomes" id="UP001054889"/>
    </source>
</evidence>
<dbReference type="InterPro" id="IPR050185">
    <property type="entry name" value="Ub_carboxyl-term_hydrolase"/>
</dbReference>
<evidence type="ECO:0000256" key="2">
    <source>
        <dbReference type="SAM" id="MobiDB-lite"/>
    </source>
</evidence>
<comment type="caution">
    <text evidence="5">The sequence shown here is derived from an EMBL/GenBank/DDBJ whole genome shotgun (WGS) entry which is preliminary data.</text>
</comment>
<evidence type="ECO:0000256" key="1">
    <source>
        <dbReference type="ARBA" id="ARBA00009085"/>
    </source>
</evidence>
<organism evidence="5 6">
    <name type="scientific">Eleusine coracana subsp. coracana</name>
    <dbReference type="NCBI Taxonomy" id="191504"/>
    <lineage>
        <taxon>Eukaryota</taxon>
        <taxon>Viridiplantae</taxon>
        <taxon>Streptophyta</taxon>
        <taxon>Embryophyta</taxon>
        <taxon>Tracheophyta</taxon>
        <taxon>Spermatophyta</taxon>
        <taxon>Magnoliopsida</taxon>
        <taxon>Liliopsida</taxon>
        <taxon>Poales</taxon>
        <taxon>Poaceae</taxon>
        <taxon>PACMAD clade</taxon>
        <taxon>Chloridoideae</taxon>
        <taxon>Cynodonteae</taxon>
        <taxon>Eleusininae</taxon>
        <taxon>Eleusine</taxon>
    </lineage>
</organism>
<keyword evidence="6" id="KW-1185">Reference proteome</keyword>
<name>A0AAV5ERN3_ELECO</name>
<dbReference type="AlphaFoldDB" id="A0AAV5ERN3"/>
<dbReference type="Pfam" id="PF06337">
    <property type="entry name" value="DUSP"/>
    <property type="match status" value="1"/>
</dbReference>
<dbReference type="InterPro" id="IPR028889">
    <property type="entry name" value="USP"/>
</dbReference>
<dbReference type="InterPro" id="IPR001394">
    <property type="entry name" value="Peptidase_C19_UCH"/>
</dbReference>
<feature type="domain" description="DUSP" evidence="4">
    <location>
        <begin position="12"/>
        <end position="142"/>
    </location>
</feature>
<dbReference type="SUPFAM" id="SSF143791">
    <property type="entry name" value="DUSP-like"/>
    <property type="match status" value="1"/>
</dbReference>
<dbReference type="Pfam" id="PF00443">
    <property type="entry name" value="UCH"/>
    <property type="match status" value="1"/>
</dbReference>
<dbReference type="GO" id="GO:0004843">
    <property type="term" value="F:cysteine-type deubiquitinase activity"/>
    <property type="evidence" value="ECO:0007669"/>
    <property type="project" value="UniProtKB-EC"/>
</dbReference>
<gene>
    <name evidence="5" type="primary">gb12894</name>
    <name evidence="5" type="ORF">PR202_gb12894</name>
</gene>
<protein>
    <recommendedName>
        <fullName evidence="7">Ubiquitinyl hydrolase 1</fullName>
    </recommendedName>
</protein>
<reference evidence="5" key="1">
    <citation type="journal article" date="2018" name="DNA Res.">
        <title>Multiple hybrid de novo genome assembly of finger millet, an orphan allotetraploid crop.</title>
        <authorList>
            <person name="Hatakeyama M."/>
            <person name="Aluri S."/>
            <person name="Balachadran M.T."/>
            <person name="Sivarajan S.R."/>
            <person name="Patrignani A."/>
            <person name="Gruter S."/>
            <person name="Poveda L."/>
            <person name="Shimizu-Inatsugi R."/>
            <person name="Baeten J."/>
            <person name="Francoijs K.J."/>
            <person name="Nataraja K.N."/>
            <person name="Reddy Y.A.N."/>
            <person name="Phadnis S."/>
            <person name="Ravikumar R.L."/>
            <person name="Schlapbach R."/>
            <person name="Sreeman S.M."/>
            <person name="Shimizu K.K."/>
        </authorList>
    </citation>
    <scope>NUCLEOTIDE SEQUENCE</scope>
</reference>
<dbReference type="PROSITE" id="PS50235">
    <property type="entry name" value="USP_3"/>
    <property type="match status" value="1"/>
</dbReference>
<evidence type="ECO:0000259" key="4">
    <source>
        <dbReference type="PROSITE" id="PS51283"/>
    </source>
</evidence>
<dbReference type="Gene3D" id="3.90.70.10">
    <property type="entry name" value="Cysteine proteinases"/>
    <property type="match status" value="1"/>
</dbReference>
<dbReference type="Proteomes" id="UP001054889">
    <property type="component" value="Unassembled WGS sequence"/>
</dbReference>
<dbReference type="PROSITE" id="PS00972">
    <property type="entry name" value="USP_1"/>
    <property type="match status" value="1"/>
</dbReference>
<dbReference type="PANTHER" id="PTHR21646">
    <property type="entry name" value="UBIQUITIN CARBOXYL-TERMINAL HYDROLASE"/>
    <property type="match status" value="1"/>
</dbReference>
<evidence type="ECO:0000259" key="3">
    <source>
        <dbReference type="PROSITE" id="PS50235"/>
    </source>
</evidence>
<dbReference type="PANTHER" id="PTHR21646:SF18">
    <property type="entry name" value="UBIQUITIN CARBOXYL-TERMINAL HYDROLASE 5"/>
    <property type="match status" value="1"/>
</dbReference>
<proteinExistence type="inferred from homology"/>
<dbReference type="GO" id="GO:0016579">
    <property type="term" value="P:protein deubiquitination"/>
    <property type="evidence" value="ECO:0007669"/>
    <property type="project" value="InterPro"/>
</dbReference>
<dbReference type="PROSITE" id="PS51283">
    <property type="entry name" value="DUSP"/>
    <property type="match status" value="1"/>
</dbReference>
<dbReference type="InterPro" id="IPR006615">
    <property type="entry name" value="Pept_C19_DUSP"/>
</dbReference>
<feature type="region of interest" description="Disordered" evidence="2">
    <location>
        <begin position="62"/>
        <end position="83"/>
    </location>
</feature>
<dbReference type="SUPFAM" id="SSF54001">
    <property type="entry name" value="Cysteine proteinases"/>
    <property type="match status" value="1"/>
</dbReference>
<comment type="similarity">
    <text evidence="1">Belongs to the peptidase C19 family.</text>
</comment>
<evidence type="ECO:0000313" key="5">
    <source>
        <dbReference type="EMBL" id="GJN25107.1"/>
    </source>
</evidence>
<accession>A0AAV5ERN3</accession>
<sequence length="588" mass="66799">MEMVAGTLAPEMTPEQEMAHIRDITVAAEAEAKEGDTFFLITTRWWQSWIDYVIEDSTSNGSHLNEFSSKTQRRPGAIDNTDLIDDTASDEISSMEIELHDTLVEGRDYILLPQQVCIWDYYNRTKHTLMDNLEKTLDDANIQMDQDILVEITADANGSLDGGCMSLVKGNAFFDQESDSLFSNASKLGYSNENLPTQNYASRSYSSDMTQNLYFRSSNGDLDNVHGSMTVRGQPVGLTGLLNLGNTCYMNSAIQCLVHTPEFARYFCQDYHREINRQNPLGNVSRYKVAFGDLLRKLWTSSRSPVSPRPFKTKLSRFASQFSGCNQHDSQELLAFLLDGLHEDLNRVKHRPYINSGDTDGRSDEEVADEYWANHIARNNSIIVDVCQGQYKSTLVCPVCGKVSVTFDPFMYLSLPLQFASNRSITVMVFSCDGSVPPTPYTVSVPKQGRCRDLLHALSNACSLTNWEKLLIAEIRNHKIYRFLDDPVLELSTISDDNHLAVYRLPKLEKKANYIQFVHRRDDMEHGNNSGLKPWKPYGVPLLAQISRNETVSGYANEMPLSWLRKSWLHDVDKRHRMEFHIDARCGQ</sequence>
<dbReference type="Gene3D" id="3.30.2230.10">
    <property type="entry name" value="DUSP-like"/>
    <property type="match status" value="1"/>
</dbReference>
<dbReference type="GO" id="GO:0006508">
    <property type="term" value="P:proteolysis"/>
    <property type="evidence" value="ECO:0007669"/>
    <property type="project" value="UniProtKB-KW"/>
</dbReference>
<dbReference type="SMART" id="SM00695">
    <property type="entry name" value="DUSP"/>
    <property type="match status" value="1"/>
</dbReference>